<keyword evidence="7" id="KW-0472">Membrane</keyword>
<dbReference type="PANTHER" id="PTHR13218:SF8">
    <property type="entry name" value="TRANSCRIPTION INITIATION FACTOR TFIID SUBUNIT 11"/>
    <property type="match status" value="1"/>
</dbReference>
<organism evidence="9 10">
    <name type="scientific">Candida tropicalis (strain ATCC MYA-3404 / T1)</name>
    <name type="common">Yeast</name>
    <dbReference type="NCBI Taxonomy" id="294747"/>
    <lineage>
        <taxon>Eukaryota</taxon>
        <taxon>Fungi</taxon>
        <taxon>Dikarya</taxon>
        <taxon>Ascomycota</taxon>
        <taxon>Saccharomycotina</taxon>
        <taxon>Pichiomycetes</taxon>
        <taxon>Debaryomycetaceae</taxon>
        <taxon>Candida/Lodderomyces clade</taxon>
        <taxon>Candida</taxon>
    </lineage>
</organism>
<dbReference type="InterPro" id="IPR045127">
    <property type="entry name" value="TAF11-like"/>
</dbReference>
<dbReference type="GO" id="GO:0051123">
    <property type="term" value="P:RNA polymerase II preinitiation complex assembly"/>
    <property type="evidence" value="ECO:0007669"/>
    <property type="project" value="InterPro"/>
</dbReference>
<dbReference type="Proteomes" id="UP000002037">
    <property type="component" value="Unassembled WGS sequence"/>
</dbReference>
<keyword evidence="3" id="KW-0805">Transcription regulation</keyword>
<dbReference type="CDD" id="cd08048">
    <property type="entry name" value="HFD_TAF11"/>
    <property type="match status" value="1"/>
</dbReference>
<dbReference type="Pfam" id="PF04719">
    <property type="entry name" value="TAFII28"/>
    <property type="match status" value="1"/>
</dbReference>
<feature type="region of interest" description="Disordered" evidence="6">
    <location>
        <begin position="63"/>
        <end position="82"/>
    </location>
</feature>
<dbReference type="AlphaFoldDB" id="C5M897"/>
<feature type="transmembrane region" description="Helical" evidence="7">
    <location>
        <begin position="12"/>
        <end position="33"/>
    </location>
</feature>
<evidence type="ECO:0000256" key="5">
    <source>
        <dbReference type="ARBA" id="ARBA00023242"/>
    </source>
</evidence>
<keyword evidence="5" id="KW-0539">Nucleus</keyword>
<keyword evidence="7" id="KW-1133">Transmembrane helix</keyword>
<dbReference type="STRING" id="294747.C5M897"/>
<dbReference type="InterPro" id="IPR006809">
    <property type="entry name" value="TAFII28_dom"/>
</dbReference>
<dbReference type="HOGENOM" id="CLU_069643_0_0_1"/>
<dbReference type="RefSeq" id="XP_002548322.1">
    <property type="nucleotide sequence ID" value="XM_002548276.1"/>
</dbReference>
<dbReference type="OrthoDB" id="28335at2759"/>
<feature type="compositionally biased region" description="Basic and acidic residues" evidence="6">
    <location>
        <begin position="63"/>
        <end position="75"/>
    </location>
</feature>
<dbReference type="InterPro" id="IPR009072">
    <property type="entry name" value="Histone-fold"/>
</dbReference>
<keyword evidence="10" id="KW-1185">Reference proteome</keyword>
<name>C5M897_CANTT</name>
<evidence type="ECO:0000313" key="10">
    <source>
        <dbReference type="Proteomes" id="UP000002037"/>
    </source>
</evidence>
<protein>
    <recommendedName>
        <fullName evidence="8">TAFII28-like protein domain-containing protein</fullName>
    </recommendedName>
</protein>
<comment type="subcellular location">
    <subcellularLocation>
        <location evidence="1">Nucleus</location>
    </subcellularLocation>
</comment>
<evidence type="ECO:0000256" key="1">
    <source>
        <dbReference type="ARBA" id="ARBA00004123"/>
    </source>
</evidence>
<evidence type="ECO:0000256" key="2">
    <source>
        <dbReference type="ARBA" id="ARBA00009788"/>
    </source>
</evidence>
<evidence type="ECO:0000313" key="9">
    <source>
        <dbReference type="EMBL" id="EER33801.1"/>
    </source>
</evidence>
<comment type="similarity">
    <text evidence="2">Belongs to the TAF11 family.</text>
</comment>
<dbReference type="VEuPathDB" id="FungiDB:CTRG_02619"/>
<dbReference type="Gene3D" id="1.10.20.10">
    <property type="entry name" value="Histone, subunit A"/>
    <property type="match status" value="1"/>
</dbReference>
<accession>C5M897</accession>
<dbReference type="PANTHER" id="PTHR13218">
    <property type="entry name" value="TRANSCRIPTION INITIATION FACTOR TFIID SUBUNIT 11-RELATED"/>
    <property type="match status" value="1"/>
</dbReference>
<dbReference type="GO" id="GO:0005669">
    <property type="term" value="C:transcription factor TFIID complex"/>
    <property type="evidence" value="ECO:0007669"/>
    <property type="project" value="InterPro"/>
</dbReference>
<dbReference type="SUPFAM" id="SSF47113">
    <property type="entry name" value="Histone-fold"/>
    <property type="match status" value="1"/>
</dbReference>
<proteinExistence type="inferred from homology"/>
<dbReference type="KEGG" id="ctp:CTRG_02619"/>
<evidence type="ECO:0000256" key="4">
    <source>
        <dbReference type="ARBA" id="ARBA00023163"/>
    </source>
</evidence>
<sequence>MGCHFCGLNHFLKIVVFSFSFFFFFVFFFFFFLSQYLQPILFTFIVMSTIPTTQDINMNEEKQETIRQPDVHSQDDESDDGYVSLDEEDEELIWRVFFHELEKYEQRSQGYEESSDEEEELVNDNDYISDDDESDSSIDEDNIEDLLDVDDAELVAKYKALKSETVNRNLTEEEQKRLLIANFTDDQMERFEAYRRMTVNKPGVKKICNGIVGHTIPQIIAVVMAGISKSFLGDIITKAFEIQKRDYKGQLIMDIEAKKTQKRQIANSLERGEDIEVEEKELRYEGDEIHPLQPHHIREAWRLYRLENSGYPGGDKRKSGDDGPFYN</sequence>
<dbReference type="GO" id="GO:0016251">
    <property type="term" value="F:RNA polymerase II general transcription initiation factor activity"/>
    <property type="evidence" value="ECO:0007669"/>
    <property type="project" value="TreeGrafter"/>
</dbReference>
<dbReference type="eggNOG" id="KOG3219">
    <property type="taxonomic scope" value="Eukaryota"/>
</dbReference>
<dbReference type="GeneID" id="8297342"/>
<evidence type="ECO:0000256" key="7">
    <source>
        <dbReference type="SAM" id="Phobius"/>
    </source>
</evidence>
<dbReference type="GO" id="GO:0046982">
    <property type="term" value="F:protein heterodimerization activity"/>
    <property type="evidence" value="ECO:0007669"/>
    <property type="project" value="InterPro"/>
</dbReference>
<feature type="domain" description="TAFII28-like protein" evidence="8">
    <location>
        <begin position="178"/>
        <end position="302"/>
    </location>
</feature>
<keyword evidence="7" id="KW-0812">Transmembrane</keyword>
<reference evidence="9 10" key="1">
    <citation type="journal article" date="2009" name="Nature">
        <title>Evolution of pathogenicity and sexual reproduction in eight Candida genomes.</title>
        <authorList>
            <person name="Butler G."/>
            <person name="Rasmussen M.D."/>
            <person name="Lin M.F."/>
            <person name="Santos M.A."/>
            <person name="Sakthikumar S."/>
            <person name="Munro C.A."/>
            <person name="Rheinbay E."/>
            <person name="Grabherr M."/>
            <person name="Forche A."/>
            <person name="Reedy J.L."/>
            <person name="Agrafioti I."/>
            <person name="Arnaud M.B."/>
            <person name="Bates S."/>
            <person name="Brown A.J."/>
            <person name="Brunke S."/>
            <person name="Costanzo M.C."/>
            <person name="Fitzpatrick D.A."/>
            <person name="de Groot P.W."/>
            <person name="Harris D."/>
            <person name="Hoyer L.L."/>
            <person name="Hube B."/>
            <person name="Klis F.M."/>
            <person name="Kodira C."/>
            <person name="Lennard N."/>
            <person name="Logue M.E."/>
            <person name="Martin R."/>
            <person name="Neiman A.M."/>
            <person name="Nikolaou E."/>
            <person name="Quail M.A."/>
            <person name="Quinn J."/>
            <person name="Santos M.C."/>
            <person name="Schmitzberger F.F."/>
            <person name="Sherlock G."/>
            <person name="Shah P."/>
            <person name="Silverstein K.A."/>
            <person name="Skrzypek M.S."/>
            <person name="Soll D."/>
            <person name="Staggs R."/>
            <person name="Stansfield I."/>
            <person name="Stumpf M.P."/>
            <person name="Sudbery P.E."/>
            <person name="Srikantha T."/>
            <person name="Zeng Q."/>
            <person name="Berman J."/>
            <person name="Berriman M."/>
            <person name="Heitman J."/>
            <person name="Gow N.A."/>
            <person name="Lorenz M.C."/>
            <person name="Birren B.W."/>
            <person name="Kellis M."/>
            <person name="Cuomo C.A."/>
        </authorList>
    </citation>
    <scope>NUCLEOTIDE SEQUENCE [LARGE SCALE GENOMIC DNA]</scope>
    <source>
        <strain evidence="10">ATCC MYA-3404 / T1</strain>
    </source>
</reference>
<gene>
    <name evidence="9" type="ORF">CTRG_02619</name>
</gene>
<dbReference type="EMBL" id="GG692397">
    <property type="protein sequence ID" value="EER33801.1"/>
    <property type="molecule type" value="Genomic_DNA"/>
</dbReference>
<evidence type="ECO:0000259" key="8">
    <source>
        <dbReference type="Pfam" id="PF04719"/>
    </source>
</evidence>
<evidence type="ECO:0000256" key="3">
    <source>
        <dbReference type="ARBA" id="ARBA00023015"/>
    </source>
</evidence>
<keyword evidence="4" id="KW-0804">Transcription</keyword>
<evidence type="ECO:0000256" key="6">
    <source>
        <dbReference type="SAM" id="MobiDB-lite"/>
    </source>
</evidence>